<accession>A0ABT3XX55</accession>
<dbReference type="Proteomes" id="UP001073122">
    <property type="component" value="Unassembled WGS sequence"/>
</dbReference>
<gene>
    <name evidence="2" type="ORF">OF897_20020</name>
</gene>
<evidence type="ECO:0000256" key="1">
    <source>
        <dbReference type="SAM" id="SignalP"/>
    </source>
</evidence>
<proteinExistence type="predicted"/>
<dbReference type="InterPro" id="IPR025590">
    <property type="entry name" value="DUF4348"/>
</dbReference>
<dbReference type="RefSeq" id="WP_267267438.1">
    <property type="nucleotide sequence ID" value="NZ_JAOVZW010000030.1"/>
</dbReference>
<dbReference type="EMBL" id="JAOVZW010000030">
    <property type="protein sequence ID" value="MCX8526206.1"/>
    <property type="molecule type" value="Genomic_DNA"/>
</dbReference>
<evidence type="ECO:0000313" key="2">
    <source>
        <dbReference type="EMBL" id="MCX8526206.1"/>
    </source>
</evidence>
<comment type="caution">
    <text evidence="2">The sequence shown here is derived from an EMBL/GenBank/DDBJ whole genome shotgun (WGS) entry which is preliminary data.</text>
</comment>
<evidence type="ECO:0000313" key="3">
    <source>
        <dbReference type="Proteomes" id="UP001073122"/>
    </source>
</evidence>
<feature type="signal peptide" evidence="1">
    <location>
        <begin position="1"/>
        <end position="18"/>
    </location>
</feature>
<keyword evidence="1" id="KW-0732">Signal</keyword>
<protein>
    <submittedName>
        <fullName evidence="2">DUF4348 domain-containing protein</fullName>
    </submittedName>
</protein>
<reference evidence="2" key="1">
    <citation type="submission" date="2022-10" db="EMBL/GenBank/DDBJ databases">
        <title>Chryseobacterium sp. nov., a novel bacterial species.</title>
        <authorList>
            <person name="Cao Y."/>
        </authorList>
    </citation>
    <scope>NUCLEOTIDE SEQUENCE</scope>
    <source>
        <strain evidence="2">CCTCC AB2015118</strain>
    </source>
</reference>
<dbReference type="Gene3D" id="3.10.450.410">
    <property type="match status" value="1"/>
</dbReference>
<organism evidence="2 3">
    <name type="scientific">Chryseobacterium formosus</name>
    <dbReference type="NCBI Taxonomy" id="1537363"/>
    <lineage>
        <taxon>Bacteria</taxon>
        <taxon>Pseudomonadati</taxon>
        <taxon>Bacteroidota</taxon>
        <taxon>Flavobacteriia</taxon>
        <taxon>Flavobacteriales</taxon>
        <taxon>Weeksellaceae</taxon>
        <taxon>Chryseobacterium group</taxon>
        <taxon>Chryseobacterium</taxon>
    </lineage>
</organism>
<dbReference type="Pfam" id="PF14254">
    <property type="entry name" value="DUF4348"/>
    <property type="match status" value="1"/>
</dbReference>
<name>A0ABT3XX55_9FLAO</name>
<feature type="chain" id="PRO_5046940588" evidence="1">
    <location>
        <begin position="19"/>
        <end position="142"/>
    </location>
</feature>
<dbReference type="PROSITE" id="PS51257">
    <property type="entry name" value="PROKAR_LIPOPROTEIN"/>
    <property type="match status" value="1"/>
</dbReference>
<sequence length="142" mass="16832">MKNYLLLKIIIFVGGSLAFLSSCNNPKTDLSDFNVFIEKFKKDSTFQSQHISFPVMEYYSDEDFPLDILERMISKDNYTFIDLENDVPKELRNKNLYDVHITHSKDTVYYQKFGKNSSINITYKFQRVQKTYHLTQIEDLTD</sequence>
<keyword evidence="3" id="KW-1185">Reference proteome</keyword>